<organism evidence="2 3">
    <name type="scientific">Clostridium amylolyticum</name>
    <dbReference type="NCBI Taxonomy" id="1121298"/>
    <lineage>
        <taxon>Bacteria</taxon>
        <taxon>Bacillati</taxon>
        <taxon>Bacillota</taxon>
        <taxon>Clostridia</taxon>
        <taxon>Eubacteriales</taxon>
        <taxon>Clostridiaceae</taxon>
        <taxon>Clostridium</taxon>
    </lineage>
</organism>
<protein>
    <submittedName>
        <fullName evidence="2">Spore coat protein JB</fullName>
    </submittedName>
</protein>
<feature type="domain" description="Protein CotJB" evidence="1">
    <location>
        <begin position="20"/>
        <end position="95"/>
    </location>
</feature>
<dbReference type="STRING" id="1121298.SAMN05444401_3934"/>
<keyword evidence="3" id="KW-1185">Reference proteome</keyword>
<dbReference type="EMBL" id="FQZO01000008">
    <property type="protein sequence ID" value="SHJ80870.1"/>
    <property type="molecule type" value="Genomic_DNA"/>
</dbReference>
<dbReference type="Proteomes" id="UP000184080">
    <property type="component" value="Unassembled WGS sequence"/>
</dbReference>
<dbReference type="AlphaFoldDB" id="A0A1M6MBY2"/>
<dbReference type="Pfam" id="PF12652">
    <property type="entry name" value="CotJB"/>
    <property type="match status" value="1"/>
</dbReference>
<keyword evidence="2" id="KW-0946">Virion</keyword>
<dbReference type="InterPro" id="IPR024207">
    <property type="entry name" value="CotJB_dom"/>
</dbReference>
<evidence type="ECO:0000313" key="3">
    <source>
        <dbReference type="Proteomes" id="UP000184080"/>
    </source>
</evidence>
<reference evidence="2 3" key="1">
    <citation type="submission" date="2016-11" db="EMBL/GenBank/DDBJ databases">
        <authorList>
            <person name="Jaros S."/>
            <person name="Januszkiewicz K."/>
            <person name="Wedrychowicz H."/>
        </authorList>
    </citation>
    <scope>NUCLEOTIDE SEQUENCE [LARGE SCALE GENOMIC DNA]</scope>
    <source>
        <strain evidence="2 3">DSM 21864</strain>
    </source>
</reference>
<accession>A0A1M6MBY2</accession>
<dbReference type="RefSeq" id="WP_242948995.1">
    <property type="nucleotide sequence ID" value="NZ_FQZO01000008.1"/>
</dbReference>
<name>A0A1M6MBY2_9CLOT</name>
<evidence type="ECO:0000259" key="1">
    <source>
        <dbReference type="Pfam" id="PF12652"/>
    </source>
</evidence>
<sequence length="96" mass="11629">MMRDRDMMNNCEDEHLDKHELMKRIQEIGFYAVDLNLYIDNFPEDQQAVKDYKAISNALNNLKRVYENYYGPLKNFGDSEFPGEWNYVNEPWPWEN</sequence>
<dbReference type="PIRSF" id="PIRSF010606">
    <property type="entry name" value="Spore_coat_CotJB"/>
    <property type="match status" value="1"/>
</dbReference>
<proteinExistence type="predicted"/>
<evidence type="ECO:0000313" key="2">
    <source>
        <dbReference type="EMBL" id="SHJ80870.1"/>
    </source>
</evidence>
<keyword evidence="2" id="KW-0167">Capsid protein</keyword>
<dbReference type="InterPro" id="IPR016571">
    <property type="entry name" value="Spore_coat_assembly_CotJB"/>
</dbReference>
<gene>
    <name evidence="2" type="ORF">SAMN05444401_3934</name>
</gene>